<dbReference type="OrthoDB" id="20273at2759"/>
<proteinExistence type="predicted"/>
<evidence type="ECO:0000313" key="3">
    <source>
        <dbReference type="EMBL" id="OBZ87064.1"/>
    </source>
</evidence>
<dbReference type="AlphaFoldDB" id="A0A1C7NI97"/>
<dbReference type="STRING" id="101091.A0A1C7NI97"/>
<feature type="region of interest" description="Disordered" evidence="1">
    <location>
        <begin position="1"/>
        <end position="86"/>
    </location>
</feature>
<sequence>MYQENQHQQINDPYRANRNSPFADPPYAPSEQSMPYTHSHTGSISNYSHHQDPYSRKKTSPLQQQYRPNTPLPNTDPIYPDQELPSFDAPQKQAGSVYQENAYYEQEFESQPKTKQEMLVPVKKKPWWARLGIQGRWAVFGLFAFILMVGVVWYFVWPRNPTLFFLEAGLADNTTANYSNTTMEATWSVNFTVNNMVNWVPTNIQNFDVSVIEVYSGEVFGKGSSGRLTLRPQSLDQIINVPISINLTRTASNPLLRTLLTSCWPEETSTPKESLNIKFSVVYYIVGIVWRTTSVFAPQSFFVCP</sequence>
<reference evidence="3 4" key="1">
    <citation type="submission" date="2016-03" db="EMBL/GenBank/DDBJ databases">
        <title>Choanephora cucurbitarum.</title>
        <authorList>
            <person name="Min B."/>
            <person name="Park H."/>
            <person name="Park J.-H."/>
            <person name="Shin H.-D."/>
            <person name="Choi I.-G."/>
        </authorList>
    </citation>
    <scope>NUCLEOTIDE SEQUENCE [LARGE SCALE GENOMIC DNA]</scope>
    <source>
        <strain evidence="3 4">KUS-F28377</strain>
    </source>
</reference>
<keyword evidence="2" id="KW-0472">Membrane</keyword>
<feature type="transmembrane region" description="Helical" evidence="2">
    <location>
        <begin position="137"/>
        <end position="157"/>
    </location>
</feature>
<evidence type="ECO:0000313" key="4">
    <source>
        <dbReference type="Proteomes" id="UP000093000"/>
    </source>
</evidence>
<name>A0A1C7NI97_9FUNG</name>
<dbReference type="EMBL" id="LUGH01000250">
    <property type="protein sequence ID" value="OBZ87064.1"/>
    <property type="molecule type" value="Genomic_DNA"/>
</dbReference>
<evidence type="ECO:0000256" key="1">
    <source>
        <dbReference type="SAM" id="MobiDB-lite"/>
    </source>
</evidence>
<organism evidence="3 4">
    <name type="scientific">Choanephora cucurbitarum</name>
    <dbReference type="NCBI Taxonomy" id="101091"/>
    <lineage>
        <taxon>Eukaryota</taxon>
        <taxon>Fungi</taxon>
        <taxon>Fungi incertae sedis</taxon>
        <taxon>Mucoromycota</taxon>
        <taxon>Mucoromycotina</taxon>
        <taxon>Mucoromycetes</taxon>
        <taxon>Mucorales</taxon>
        <taxon>Mucorineae</taxon>
        <taxon>Choanephoraceae</taxon>
        <taxon>Choanephoroideae</taxon>
        <taxon>Choanephora</taxon>
    </lineage>
</organism>
<keyword evidence="4" id="KW-1185">Reference proteome</keyword>
<feature type="compositionally biased region" description="Polar residues" evidence="1">
    <location>
        <begin position="30"/>
        <end position="48"/>
    </location>
</feature>
<keyword evidence="2" id="KW-0812">Transmembrane</keyword>
<comment type="caution">
    <text evidence="3">The sequence shown here is derived from an EMBL/GenBank/DDBJ whole genome shotgun (WGS) entry which is preliminary data.</text>
</comment>
<accession>A0A1C7NI97</accession>
<protein>
    <submittedName>
        <fullName evidence="3">Uncharacterized protein</fullName>
    </submittedName>
</protein>
<dbReference type="InParanoid" id="A0A1C7NI97"/>
<evidence type="ECO:0000256" key="2">
    <source>
        <dbReference type="SAM" id="Phobius"/>
    </source>
</evidence>
<feature type="compositionally biased region" description="Polar residues" evidence="1">
    <location>
        <begin position="1"/>
        <end position="11"/>
    </location>
</feature>
<dbReference type="Proteomes" id="UP000093000">
    <property type="component" value="Unassembled WGS sequence"/>
</dbReference>
<keyword evidence="2" id="KW-1133">Transmembrane helix</keyword>
<gene>
    <name evidence="3" type="ORF">A0J61_04892</name>
</gene>